<name>A0A6J7DDR1_9ZZZZ</name>
<sequence>MGIDTAMQQWRHGELRLAEAPSEQQPALQRVEDAIFAELRRRLGGMFTLEELTALYESGTSWCLELAARLAPGAPWTWDARVADAAFARYARGAVDLAGGRRLEAGP</sequence>
<protein>
    <submittedName>
        <fullName evidence="1">Unannotated protein</fullName>
    </submittedName>
</protein>
<reference evidence="1" key="1">
    <citation type="submission" date="2020-05" db="EMBL/GenBank/DDBJ databases">
        <authorList>
            <person name="Chiriac C."/>
            <person name="Salcher M."/>
            <person name="Ghai R."/>
            <person name="Kavagutti S V."/>
        </authorList>
    </citation>
    <scope>NUCLEOTIDE SEQUENCE</scope>
</reference>
<organism evidence="1">
    <name type="scientific">freshwater metagenome</name>
    <dbReference type="NCBI Taxonomy" id="449393"/>
    <lineage>
        <taxon>unclassified sequences</taxon>
        <taxon>metagenomes</taxon>
        <taxon>ecological metagenomes</taxon>
    </lineage>
</organism>
<gene>
    <name evidence="1" type="ORF">UFOPK3423_00644</name>
</gene>
<accession>A0A6J7DDR1</accession>
<evidence type="ECO:0000313" key="1">
    <source>
        <dbReference type="EMBL" id="CAB4869172.1"/>
    </source>
</evidence>
<proteinExistence type="predicted"/>
<dbReference type="EMBL" id="CAFBLQ010000053">
    <property type="protein sequence ID" value="CAB4869172.1"/>
    <property type="molecule type" value="Genomic_DNA"/>
</dbReference>
<dbReference type="AlphaFoldDB" id="A0A6J7DDR1"/>